<dbReference type="PROSITE" id="PS51257">
    <property type="entry name" value="PROKAR_LIPOPROTEIN"/>
    <property type="match status" value="1"/>
</dbReference>
<comment type="caution">
    <text evidence="2">The sequence shown here is derived from an EMBL/GenBank/DDBJ whole genome shotgun (WGS) entry which is preliminary data.</text>
</comment>
<reference evidence="2 3" key="1">
    <citation type="submission" date="2020-08" db="EMBL/GenBank/DDBJ databases">
        <title>Genome public.</title>
        <authorList>
            <person name="Liu C."/>
            <person name="Sun Q."/>
        </authorList>
    </citation>
    <scope>NUCLEOTIDE SEQUENCE [LARGE SCALE GENOMIC DNA]</scope>
    <source>
        <strain evidence="2 3">BX0805</strain>
    </source>
</reference>
<keyword evidence="3" id="KW-1185">Reference proteome</keyword>
<evidence type="ECO:0000313" key="2">
    <source>
        <dbReference type="EMBL" id="MBC5754852.1"/>
    </source>
</evidence>
<keyword evidence="1" id="KW-1133">Transmembrane helix</keyword>
<keyword evidence="1" id="KW-0472">Membrane</keyword>
<protein>
    <recommendedName>
        <fullName evidence="4">DUF4190 domain-containing protein</fullName>
    </recommendedName>
</protein>
<proteinExistence type="predicted"/>
<evidence type="ECO:0000256" key="1">
    <source>
        <dbReference type="SAM" id="Phobius"/>
    </source>
</evidence>
<dbReference type="EMBL" id="JACOQH010000011">
    <property type="protein sequence ID" value="MBC5754852.1"/>
    <property type="molecule type" value="Genomic_DNA"/>
</dbReference>
<dbReference type="RefSeq" id="WP_022516454.1">
    <property type="nucleotide sequence ID" value="NZ_JACOQH010000011.1"/>
</dbReference>
<evidence type="ECO:0008006" key="4">
    <source>
        <dbReference type="Google" id="ProtNLM"/>
    </source>
</evidence>
<sequence>MNSDKSSSTMAFASVAFGIISIIASCFGTSLIFGSIGLILALLSRGSSNAYPKNTVAGLILNAIGIFIGAMMILISIITIASFGSIDNFMNAAEKYLDHYYSTLGSM</sequence>
<name>A0ABR7IDB0_9FIRM</name>
<dbReference type="Proteomes" id="UP000621540">
    <property type="component" value="Unassembled WGS sequence"/>
</dbReference>
<keyword evidence="1" id="KW-0812">Transmembrane</keyword>
<accession>A0ABR7IDB0</accession>
<feature type="transmembrane region" description="Helical" evidence="1">
    <location>
        <begin position="12"/>
        <end position="43"/>
    </location>
</feature>
<evidence type="ECO:0000313" key="3">
    <source>
        <dbReference type="Proteomes" id="UP000621540"/>
    </source>
</evidence>
<gene>
    <name evidence="2" type="ORF">H8Z76_12695</name>
</gene>
<organism evidence="2 3">
    <name type="scientific">Roseburia yibonii</name>
    <dbReference type="NCBI Taxonomy" id="2763063"/>
    <lineage>
        <taxon>Bacteria</taxon>
        <taxon>Bacillati</taxon>
        <taxon>Bacillota</taxon>
        <taxon>Clostridia</taxon>
        <taxon>Lachnospirales</taxon>
        <taxon>Lachnospiraceae</taxon>
        <taxon>Roseburia</taxon>
    </lineage>
</organism>
<feature type="transmembrane region" description="Helical" evidence="1">
    <location>
        <begin position="55"/>
        <end position="81"/>
    </location>
</feature>